<dbReference type="Ensembl" id="ENSELUT00000071771.2">
    <property type="protein sequence ID" value="ENSELUP00000061908.1"/>
    <property type="gene ID" value="ENSELUG00000029799.2"/>
</dbReference>
<reference evidence="5" key="1">
    <citation type="journal article" date="2014" name="PLoS ONE">
        <title>The genome and linkage map of the northern pike (Esox lucius): conserved synteny revealed between the salmonid sister group and the Neoteleostei.</title>
        <authorList>
            <person name="Rondeau E.B."/>
            <person name="Minkley D.R."/>
            <person name="Leong J.S."/>
            <person name="Messmer A.M."/>
            <person name="Jantzen J.R."/>
            <person name="von Schalburg K.R."/>
            <person name="Lemon C."/>
            <person name="Bird N.H."/>
            <person name="Koop B.F."/>
        </authorList>
    </citation>
    <scope>NUCLEOTIDE SEQUENCE</scope>
</reference>
<dbReference type="InterPro" id="IPR050413">
    <property type="entry name" value="TCR_beta_variable"/>
</dbReference>
<evidence type="ECO:0000259" key="3">
    <source>
        <dbReference type="PROSITE" id="PS50835"/>
    </source>
</evidence>
<organism evidence="4 5">
    <name type="scientific">Esox lucius</name>
    <name type="common">Northern pike</name>
    <dbReference type="NCBI Taxonomy" id="8010"/>
    <lineage>
        <taxon>Eukaryota</taxon>
        <taxon>Metazoa</taxon>
        <taxon>Chordata</taxon>
        <taxon>Craniata</taxon>
        <taxon>Vertebrata</taxon>
        <taxon>Euteleostomi</taxon>
        <taxon>Actinopterygii</taxon>
        <taxon>Neopterygii</taxon>
        <taxon>Teleostei</taxon>
        <taxon>Protacanthopterygii</taxon>
        <taxon>Esociformes</taxon>
        <taxon>Esocidae</taxon>
        <taxon>Esox</taxon>
    </lineage>
</organism>
<dbReference type="InParanoid" id="A0A6Q2Y8Q6"/>
<dbReference type="InterPro" id="IPR003599">
    <property type="entry name" value="Ig_sub"/>
</dbReference>
<evidence type="ECO:0000256" key="2">
    <source>
        <dbReference type="ARBA" id="ARBA00022859"/>
    </source>
</evidence>
<evidence type="ECO:0000313" key="4">
    <source>
        <dbReference type="Ensembl" id="ENSELUP00000061908.1"/>
    </source>
</evidence>
<reference evidence="4" key="2">
    <citation type="submission" date="2020-02" db="EMBL/GenBank/DDBJ databases">
        <title>Esox lucius (northern pike) genome, fEsoLuc1, primary haplotype.</title>
        <authorList>
            <person name="Myers G."/>
            <person name="Karagic N."/>
            <person name="Meyer A."/>
            <person name="Pippel M."/>
            <person name="Reichard M."/>
            <person name="Winkler S."/>
            <person name="Tracey A."/>
            <person name="Sims Y."/>
            <person name="Howe K."/>
            <person name="Rhie A."/>
            <person name="Formenti G."/>
            <person name="Durbin R."/>
            <person name="Fedrigo O."/>
            <person name="Jarvis E.D."/>
        </authorList>
    </citation>
    <scope>NUCLEOTIDE SEQUENCE [LARGE SCALE GENOMIC DNA]</scope>
</reference>
<dbReference type="GO" id="GO:0007166">
    <property type="term" value="P:cell surface receptor signaling pathway"/>
    <property type="evidence" value="ECO:0007669"/>
    <property type="project" value="TreeGrafter"/>
</dbReference>
<dbReference type="PROSITE" id="PS50835">
    <property type="entry name" value="IG_LIKE"/>
    <property type="match status" value="1"/>
</dbReference>
<dbReference type="Pfam" id="PF07686">
    <property type="entry name" value="V-set"/>
    <property type="match status" value="1"/>
</dbReference>
<accession>A0A6Q2Y8Q6</accession>
<keyword evidence="2" id="KW-0391">Immunity</keyword>
<proteinExistence type="predicted"/>
<keyword evidence="1" id="KW-0732">Signal</keyword>
<reference evidence="4" key="4">
    <citation type="submission" date="2025-09" db="UniProtKB">
        <authorList>
            <consortium name="Ensembl"/>
        </authorList>
    </citation>
    <scope>IDENTIFICATION</scope>
</reference>
<dbReference type="SUPFAM" id="SSF48726">
    <property type="entry name" value="Immunoglobulin"/>
    <property type="match status" value="1"/>
</dbReference>
<dbReference type="PANTHER" id="PTHR23268">
    <property type="entry name" value="T-CELL RECEPTOR BETA CHAIN"/>
    <property type="match status" value="1"/>
</dbReference>
<dbReference type="GO" id="GO:0005886">
    <property type="term" value="C:plasma membrane"/>
    <property type="evidence" value="ECO:0007669"/>
    <property type="project" value="TreeGrafter"/>
</dbReference>
<name>A0A6Q2Y8Q6_ESOLU</name>
<protein>
    <recommendedName>
        <fullName evidence="3">Ig-like domain-containing protein</fullName>
    </recommendedName>
</protein>
<evidence type="ECO:0000313" key="5">
    <source>
        <dbReference type="Proteomes" id="UP000265140"/>
    </source>
</evidence>
<dbReference type="InterPro" id="IPR013783">
    <property type="entry name" value="Ig-like_fold"/>
</dbReference>
<dbReference type="SMART" id="SM00409">
    <property type="entry name" value="IG"/>
    <property type="match status" value="1"/>
</dbReference>
<reference evidence="4" key="3">
    <citation type="submission" date="2025-08" db="UniProtKB">
        <authorList>
            <consortium name="Ensembl"/>
        </authorList>
    </citation>
    <scope>IDENTIFICATION</scope>
</reference>
<dbReference type="SMART" id="SM00406">
    <property type="entry name" value="IGv"/>
    <property type="match status" value="1"/>
</dbReference>
<feature type="domain" description="Ig-like" evidence="3">
    <location>
        <begin position="1"/>
        <end position="102"/>
    </location>
</feature>
<dbReference type="GeneTree" id="ENSGT01150000287785"/>
<dbReference type="CDD" id="cd00099">
    <property type="entry name" value="IgV"/>
    <property type="match status" value="1"/>
</dbReference>
<dbReference type="Bgee" id="ENSELUG00000029799">
    <property type="expression patterns" value="Expressed in nose and 1 other cell type or tissue"/>
</dbReference>
<dbReference type="OMA" id="AYNVILW"/>
<dbReference type="Gene3D" id="2.60.40.10">
    <property type="entry name" value="Immunoglobulins"/>
    <property type="match status" value="1"/>
</dbReference>
<evidence type="ECO:0000256" key="1">
    <source>
        <dbReference type="ARBA" id="ARBA00022729"/>
    </source>
</evidence>
<dbReference type="InterPro" id="IPR013106">
    <property type="entry name" value="Ig_V-set"/>
</dbReference>
<dbReference type="Proteomes" id="UP000265140">
    <property type="component" value="Chromosome 15"/>
</dbReference>
<dbReference type="GO" id="GO:0002376">
    <property type="term" value="P:immune system process"/>
    <property type="evidence" value="ECO:0007669"/>
    <property type="project" value="UniProtKB-KW"/>
</dbReference>
<keyword evidence="5" id="KW-1185">Reference proteome</keyword>
<dbReference type="InterPro" id="IPR036179">
    <property type="entry name" value="Ig-like_dom_sf"/>
</dbReference>
<dbReference type="InterPro" id="IPR007110">
    <property type="entry name" value="Ig-like_dom"/>
</dbReference>
<dbReference type="PANTHER" id="PTHR23268:SF102">
    <property type="entry name" value="IMMUNOGLOBULIN V-SET DOMAIN-CONTAINING PROTEIN"/>
    <property type="match status" value="1"/>
</dbReference>
<sequence length="109" mass="12004">MVHQNPADLFANQRESAKIECSHSISSSNVILWYKQDQHRKLIFLGYMAGTSKKPDTGFNITLDGNASANHKSTLTINPTTPEFSAVYFCAASYTVDQISLSALQKPPP</sequence>
<dbReference type="AlphaFoldDB" id="A0A6Q2Y8Q6"/>